<sequence length="252" mass="29154">MKIKTILVSQPKPQTEKSPYFDLAEKYNLKIDFRPFIQVEGISAKEFRQERINILEHTAVIFTSRTAIDHFFRIAEEMRVTIPDDMKYFCISESTAFYLQKYIVYRKRKIFFGVRVFEDLIDTIVKHKKEKFLLPLSDIHKQSIPALLNKNKIKYTKAILYKTVSSDLSDLADVNYDILAFYSPSGIKSLLQNFPDFEQNGTVIAAFGPATSKAVRDANLRLDIEAPMPQAPSMTMALDQYIKAFNKENKDK</sequence>
<accession>A0A4Q1JM44</accession>
<evidence type="ECO:0000313" key="2">
    <source>
        <dbReference type="EMBL" id="RXQ95036.1"/>
    </source>
</evidence>
<dbReference type="GO" id="GO:0006780">
    <property type="term" value="P:uroporphyrinogen III biosynthetic process"/>
    <property type="evidence" value="ECO:0007669"/>
    <property type="project" value="InterPro"/>
</dbReference>
<organism evidence="2 3">
    <name type="scientific">Ancylomarina salipaludis</name>
    <dbReference type="NCBI Taxonomy" id="2501299"/>
    <lineage>
        <taxon>Bacteria</taxon>
        <taxon>Pseudomonadati</taxon>
        <taxon>Bacteroidota</taxon>
        <taxon>Bacteroidia</taxon>
        <taxon>Marinilabiliales</taxon>
        <taxon>Marinifilaceae</taxon>
        <taxon>Ancylomarina</taxon>
    </lineage>
</organism>
<dbReference type="OrthoDB" id="1149788at2"/>
<dbReference type="PANTHER" id="PTHR12390:SF0">
    <property type="entry name" value="UROPORPHYRINOGEN-III SYNTHASE"/>
    <property type="match status" value="1"/>
</dbReference>
<proteinExistence type="predicted"/>
<evidence type="ECO:0000259" key="1">
    <source>
        <dbReference type="Pfam" id="PF02602"/>
    </source>
</evidence>
<feature type="domain" description="Tetrapyrrole biosynthesis uroporphyrinogen III synthase" evidence="1">
    <location>
        <begin position="24"/>
        <end position="235"/>
    </location>
</feature>
<dbReference type="AlphaFoldDB" id="A0A4Q1JM44"/>
<dbReference type="CDD" id="cd06578">
    <property type="entry name" value="HemD"/>
    <property type="match status" value="1"/>
</dbReference>
<dbReference type="GO" id="GO:0004852">
    <property type="term" value="F:uroporphyrinogen-III synthase activity"/>
    <property type="evidence" value="ECO:0007669"/>
    <property type="project" value="InterPro"/>
</dbReference>
<dbReference type="EMBL" id="SAXA01000006">
    <property type="protein sequence ID" value="RXQ95036.1"/>
    <property type="molecule type" value="Genomic_DNA"/>
</dbReference>
<protein>
    <submittedName>
        <fullName evidence="2">Uroporphyrinogen-III synthase</fullName>
    </submittedName>
</protein>
<dbReference type="SUPFAM" id="SSF69618">
    <property type="entry name" value="HemD-like"/>
    <property type="match status" value="1"/>
</dbReference>
<dbReference type="InterPro" id="IPR003754">
    <property type="entry name" value="4pyrrol_synth_uPrphyn_synth"/>
</dbReference>
<dbReference type="InterPro" id="IPR039793">
    <property type="entry name" value="UROS/Hem4"/>
</dbReference>
<keyword evidence="3" id="KW-1185">Reference proteome</keyword>
<dbReference type="RefSeq" id="WP_129254194.1">
    <property type="nucleotide sequence ID" value="NZ_SAXA01000006.1"/>
</dbReference>
<dbReference type="Proteomes" id="UP000289703">
    <property type="component" value="Unassembled WGS sequence"/>
</dbReference>
<comment type="caution">
    <text evidence="2">The sequence shown here is derived from an EMBL/GenBank/DDBJ whole genome shotgun (WGS) entry which is preliminary data.</text>
</comment>
<dbReference type="InterPro" id="IPR036108">
    <property type="entry name" value="4pyrrol_syn_uPrphyn_synt_sf"/>
</dbReference>
<dbReference type="GO" id="GO:0005829">
    <property type="term" value="C:cytosol"/>
    <property type="evidence" value="ECO:0007669"/>
    <property type="project" value="TreeGrafter"/>
</dbReference>
<evidence type="ECO:0000313" key="3">
    <source>
        <dbReference type="Proteomes" id="UP000289703"/>
    </source>
</evidence>
<name>A0A4Q1JM44_9BACT</name>
<gene>
    <name evidence="2" type="ORF">EO244_08265</name>
</gene>
<dbReference type="PANTHER" id="PTHR12390">
    <property type="entry name" value="UROPORPHYRINOGEN III SYNTHASE"/>
    <property type="match status" value="1"/>
</dbReference>
<dbReference type="Pfam" id="PF02602">
    <property type="entry name" value="HEM4"/>
    <property type="match status" value="1"/>
</dbReference>
<dbReference type="Gene3D" id="3.40.50.10090">
    <property type="match status" value="2"/>
</dbReference>
<reference evidence="2 3" key="1">
    <citation type="submission" date="2019-01" db="EMBL/GenBank/DDBJ databases">
        <title>Ancylomarina salipaludis sp. nov., isolated from a salt marsh.</title>
        <authorList>
            <person name="Yoon J.-H."/>
        </authorList>
    </citation>
    <scope>NUCLEOTIDE SEQUENCE [LARGE SCALE GENOMIC DNA]</scope>
    <source>
        <strain evidence="2 3">SHSM-M15</strain>
    </source>
</reference>